<evidence type="ECO:0000256" key="8">
    <source>
        <dbReference type="HAMAP-Rule" id="MF_00316"/>
    </source>
</evidence>
<keyword evidence="1 8" id="KW-0963">Cytoplasm</keyword>
<evidence type="ECO:0000256" key="7">
    <source>
        <dbReference type="ARBA" id="ARBA00023150"/>
    </source>
</evidence>
<dbReference type="GO" id="GO:0005525">
    <property type="term" value="F:GTP binding"/>
    <property type="evidence" value="ECO:0007669"/>
    <property type="project" value="UniProtKB-UniRule"/>
</dbReference>
<sequence length="219" mass="23697">MREHEFHPVQPPLSAAILAGGHGERLGGADKALIAIDGESLLERQTHILRQLSDDIMIAGHCGGPLPPSLRRVPDMLPVAGPLAGIHSALVHARHEWVLVVPCDAPFLNPDLLRMLRDAATDDCDAAVPRQDDGFWHPLTAVYSRACIPAIEALAAQGMRQVIRLFDHVRTRAVAIDALRGADPQLASFVNINTPDDMAALREGRASAPITLGTKPKRW</sequence>
<comment type="domain">
    <text evidence="8">The N-terminal domain determines nucleotide recognition and specific binding, while the C-terminal domain determines the specific binding to the target protein.</text>
</comment>
<dbReference type="PANTHER" id="PTHR19136:SF81">
    <property type="entry name" value="MOLYBDENUM COFACTOR GUANYLYLTRANSFERASE"/>
    <property type="match status" value="1"/>
</dbReference>
<dbReference type="RefSeq" id="WP_167940939.1">
    <property type="nucleotide sequence ID" value="NZ_JAATJA010000001.1"/>
</dbReference>
<evidence type="ECO:0000313" key="10">
    <source>
        <dbReference type="EMBL" id="NJB67929.1"/>
    </source>
</evidence>
<evidence type="ECO:0000256" key="3">
    <source>
        <dbReference type="ARBA" id="ARBA00022723"/>
    </source>
</evidence>
<organism evidence="10 11">
    <name type="scientific">Desulfobaculum xiamenense</name>
    <dbReference type="NCBI Taxonomy" id="995050"/>
    <lineage>
        <taxon>Bacteria</taxon>
        <taxon>Pseudomonadati</taxon>
        <taxon>Thermodesulfobacteriota</taxon>
        <taxon>Desulfovibrionia</taxon>
        <taxon>Desulfovibrionales</taxon>
        <taxon>Desulfovibrionaceae</taxon>
        <taxon>Desulfobaculum</taxon>
    </lineage>
</organism>
<evidence type="ECO:0000259" key="9">
    <source>
        <dbReference type="Pfam" id="PF12804"/>
    </source>
</evidence>
<keyword evidence="2 8" id="KW-0808">Transferase</keyword>
<comment type="cofactor">
    <cofactor evidence="8">
        <name>Mg(2+)</name>
        <dbReference type="ChEBI" id="CHEBI:18420"/>
    </cofactor>
</comment>
<keyword evidence="10" id="KW-0548">Nucleotidyltransferase</keyword>
<keyword evidence="7 8" id="KW-0501">Molybdenum cofactor biosynthesis</keyword>
<proteinExistence type="inferred from homology"/>
<dbReference type="PANTHER" id="PTHR19136">
    <property type="entry name" value="MOLYBDENUM COFACTOR GUANYLYLTRANSFERASE"/>
    <property type="match status" value="1"/>
</dbReference>
<dbReference type="GO" id="GO:0006777">
    <property type="term" value="P:Mo-molybdopterin cofactor biosynthetic process"/>
    <property type="evidence" value="ECO:0007669"/>
    <property type="project" value="UniProtKB-KW"/>
</dbReference>
<comment type="caution">
    <text evidence="10">The sequence shown here is derived from an EMBL/GenBank/DDBJ whole genome shotgun (WGS) entry which is preliminary data.</text>
</comment>
<comment type="caution">
    <text evidence="8">Lacks conserved residue(s) required for the propagation of feature annotation.</text>
</comment>
<feature type="binding site" evidence="8">
    <location>
        <position position="104"/>
    </location>
    <ligand>
        <name>GTP</name>
        <dbReference type="ChEBI" id="CHEBI:37565"/>
    </ligand>
</feature>
<evidence type="ECO:0000256" key="6">
    <source>
        <dbReference type="ARBA" id="ARBA00023134"/>
    </source>
</evidence>
<feature type="binding site" evidence="8">
    <location>
        <begin position="18"/>
        <end position="20"/>
    </location>
    <ligand>
        <name>GTP</name>
        <dbReference type="ChEBI" id="CHEBI:37565"/>
    </ligand>
</feature>
<dbReference type="Pfam" id="PF12804">
    <property type="entry name" value="NTP_transf_3"/>
    <property type="match status" value="1"/>
</dbReference>
<evidence type="ECO:0000256" key="2">
    <source>
        <dbReference type="ARBA" id="ARBA00022679"/>
    </source>
</evidence>
<dbReference type="GO" id="GO:0046872">
    <property type="term" value="F:metal ion binding"/>
    <property type="evidence" value="ECO:0007669"/>
    <property type="project" value="UniProtKB-KW"/>
</dbReference>
<comment type="catalytic activity">
    <reaction evidence="8">
        <text>Mo-molybdopterin + GTP + H(+) = Mo-molybdopterin guanine dinucleotide + diphosphate</text>
        <dbReference type="Rhea" id="RHEA:34243"/>
        <dbReference type="ChEBI" id="CHEBI:15378"/>
        <dbReference type="ChEBI" id="CHEBI:33019"/>
        <dbReference type="ChEBI" id="CHEBI:37565"/>
        <dbReference type="ChEBI" id="CHEBI:71302"/>
        <dbReference type="ChEBI" id="CHEBI:71310"/>
        <dbReference type="EC" id="2.7.7.77"/>
    </reaction>
</comment>
<feature type="binding site" evidence="8">
    <location>
        <position position="75"/>
    </location>
    <ligand>
        <name>GTP</name>
        <dbReference type="ChEBI" id="CHEBI:37565"/>
    </ligand>
</feature>
<evidence type="ECO:0000313" key="11">
    <source>
        <dbReference type="Proteomes" id="UP000580856"/>
    </source>
</evidence>
<dbReference type="EMBL" id="JAATJA010000001">
    <property type="protein sequence ID" value="NJB67929.1"/>
    <property type="molecule type" value="Genomic_DNA"/>
</dbReference>
<reference evidence="10 11" key="1">
    <citation type="submission" date="2020-03" db="EMBL/GenBank/DDBJ databases">
        <title>Genomic Encyclopedia of Type Strains, Phase IV (KMG-IV): sequencing the most valuable type-strain genomes for metagenomic binning, comparative biology and taxonomic classification.</title>
        <authorList>
            <person name="Goeker M."/>
        </authorList>
    </citation>
    <scope>NUCLEOTIDE SEQUENCE [LARGE SCALE GENOMIC DNA]</scope>
    <source>
        <strain evidence="10 11">DSM 24233</strain>
    </source>
</reference>
<keyword evidence="5 8" id="KW-0460">Magnesium</keyword>
<protein>
    <recommendedName>
        <fullName evidence="8">Probable molybdenum cofactor guanylyltransferase</fullName>
        <shortName evidence="8">MoCo guanylyltransferase</shortName>
        <ecNumber evidence="8">2.7.7.77</ecNumber>
    </recommendedName>
    <alternativeName>
        <fullName evidence="8">GTP:molybdopterin guanylyltransferase</fullName>
    </alternativeName>
    <alternativeName>
        <fullName evidence="8">Mo-MPT guanylyltransferase</fullName>
    </alternativeName>
    <alternativeName>
        <fullName evidence="8">Molybdopterin guanylyltransferase</fullName>
    </alternativeName>
    <alternativeName>
        <fullName evidence="8">Molybdopterin-guanine dinucleotide synthase</fullName>
        <shortName evidence="8">MGD synthase</shortName>
    </alternativeName>
</protein>
<evidence type="ECO:0000256" key="4">
    <source>
        <dbReference type="ARBA" id="ARBA00022741"/>
    </source>
</evidence>
<comment type="similarity">
    <text evidence="8">Belongs to the MobA family.</text>
</comment>
<dbReference type="AlphaFoldDB" id="A0A846QTG2"/>
<dbReference type="EC" id="2.7.7.77" evidence="8"/>
<dbReference type="Proteomes" id="UP000580856">
    <property type="component" value="Unassembled WGS sequence"/>
</dbReference>
<keyword evidence="4 8" id="KW-0547">Nucleotide-binding</keyword>
<dbReference type="GO" id="GO:0005737">
    <property type="term" value="C:cytoplasm"/>
    <property type="evidence" value="ECO:0007669"/>
    <property type="project" value="UniProtKB-SubCell"/>
</dbReference>
<dbReference type="Gene3D" id="3.90.550.10">
    <property type="entry name" value="Spore Coat Polysaccharide Biosynthesis Protein SpsA, Chain A"/>
    <property type="match status" value="1"/>
</dbReference>
<dbReference type="HAMAP" id="MF_00316">
    <property type="entry name" value="MobA"/>
    <property type="match status" value="1"/>
</dbReference>
<accession>A0A846QTG2</accession>
<feature type="binding site" evidence="8">
    <location>
        <position position="104"/>
    </location>
    <ligand>
        <name>Mg(2+)</name>
        <dbReference type="ChEBI" id="CHEBI:18420"/>
    </ligand>
</feature>
<dbReference type="CDD" id="cd02503">
    <property type="entry name" value="MobA"/>
    <property type="match status" value="1"/>
</dbReference>
<evidence type="ECO:0000256" key="5">
    <source>
        <dbReference type="ARBA" id="ARBA00022842"/>
    </source>
</evidence>
<gene>
    <name evidence="8" type="primary">mobA</name>
    <name evidence="10" type="ORF">GGQ74_001569</name>
</gene>
<dbReference type="SUPFAM" id="SSF53448">
    <property type="entry name" value="Nucleotide-diphospho-sugar transferases"/>
    <property type="match status" value="1"/>
</dbReference>
<dbReference type="GO" id="GO:0061603">
    <property type="term" value="F:molybdenum cofactor guanylyltransferase activity"/>
    <property type="evidence" value="ECO:0007669"/>
    <property type="project" value="UniProtKB-EC"/>
</dbReference>
<name>A0A846QTG2_9BACT</name>
<feature type="binding site" evidence="8">
    <location>
        <position position="31"/>
    </location>
    <ligand>
        <name>GTP</name>
        <dbReference type="ChEBI" id="CHEBI:37565"/>
    </ligand>
</feature>
<dbReference type="InterPro" id="IPR025877">
    <property type="entry name" value="MobA-like_NTP_Trfase"/>
</dbReference>
<keyword evidence="3 8" id="KW-0479">Metal-binding</keyword>
<dbReference type="InterPro" id="IPR013482">
    <property type="entry name" value="Molybde_CF_guanTrfase"/>
</dbReference>
<feature type="domain" description="MobA-like NTP transferase" evidence="9">
    <location>
        <begin position="15"/>
        <end position="164"/>
    </location>
</feature>
<keyword evidence="6 8" id="KW-0342">GTP-binding</keyword>
<dbReference type="InterPro" id="IPR029044">
    <property type="entry name" value="Nucleotide-diphossugar_trans"/>
</dbReference>
<keyword evidence="11" id="KW-1185">Reference proteome</keyword>
<comment type="function">
    <text evidence="8">Transfers a GMP moiety from GTP to Mo-molybdopterin (Mo-MPT) cofactor (Moco or molybdenum cofactor) to form Mo-molybdopterin guanine dinucleotide (Mo-MGD) cofactor.</text>
</comment>
<evidence type="ECO:0000256" key="1">
    <source>
        <dbReference type="ARBA" id="ARBA00022490"/>
    </source>
</evidence>
<comment type="subcellular location">
    <subcellularLocation>
        <location evidence="8">Cytoplasm</location>
    </subcellularLocation>
</comment>